<gene>
    <name evidence="2" type="ORF">EJ04DRAFT_172092</name>
</gene>
<feature type="region of interest" description="Disordered" evidence="1">
    <location>
        <begin position="32"/>
        <end position="73"/>
    </location>
</feature>
<dbReference type="Proteomes" id="UP000799444">
    <property type="component" value="Unassembled WGS sequence"/>
</dbReference>
<accession>A0A9P4QHU9</accession>
<name>A0A9P4QHU9_9PLEO</name>
<dbReference type="EMBL" id="ML996400">
    <property type="protein sequence ID" value="KAF2726729.1"/>
    <property type="molecule type" value="Genomic_DNA"/>
</dbReference>
<evidence type="ECO:0000313" key="2">
    <source>
        <dbReference type="EMBL" id="KAF2726729.1"/>
    </source>
</evidence>
<evidence type="ECO:0000313" key="3">
    <source>
        <dbReference type="Proteomes" id="UP000799444"/>
    </source>
</evidence>
<sequence length="188" mass="20781">MPKQARRDTPICILRPCTSHSLDAQPGANYLRSRHHHRHPSSSLKPHQRATSPSRYKACSLDPEREKKRQRGSSLARATCDAKWFQEIEAMSCLAPRASWVAVPEPWIGKKATKTRRVVRSTRSTSTSRADAEDCLCRCVGQPRAWARRAGCAPGGLTQHRAGLTLGVRTLSGSLDAAESVSLFRAAR</sequence>
<reference evidence="2" key="1">
    <citation type="journal article" date="2020" name="Stud. Mycol.">
        <title>101 Dothideomycetes genomes: a test case for predicting lifestyles and emergence of pathogens.</title>
        <authorList>
            <person name="Haridas S."/>
            <person name="Albert R."/>
            <person name="Binder M."/>
            <person name="Bloem J."/>
            <person name="Labutti K."/>
            <person name="Salamov A."/>
            <person name="Andreopoulos B."/>
            <person name="Baker S."/>
            <person name="Barry K."/>
            <person name="Bills G."/>
            <person name="Bluhm B."/>
            <person name="Cannon C."/>
            <person name="Castanera R."/>
            <person name="Culley D."/>
            <person name="Daum C."/>
            <person name="Ezra D."/>
            <person name="Gonzalez J."/>
            <person name="Henrissat B."/>
            <person name="Kuo A."/>
            <person name="Liang C."/>
            <person name="Lipzen A."/>
            <person name="Lutzoni F."/>
            <person name="Magnuson J."/>
            <person name="Mondo S."/>
            <person name="Nolan M."/>
            <person name="Ohm R."/>
            <person name="Pangilinan J."/>
            <person name="Park H.-J."/>
            <person name="Ramirez L."/>
            <person name="Alfaro M."/>
            <person name="Sun H."/>
            <person name="Tritt A."/>
            <person name="Yoshinaga Y."/>
            <person name="Zwiers L.-H."/>
            <person name="Turgeon B."/>
            <person name="Goodwin S."/>
            <person name="Spatafora J."/>
            <person name="Crous P."/>
            <person name="Grigoriev I."/>
        </authorList>
    </citation>
    <scope>NUCLEOTIDE SEQUENCE</scope>
    <source>
        <strain evidence="2">CBS 125425</strain>
    </source>
</reference>
<protein>
    <submittedName>
        <fullName evidence="2">Uncharacterized protein</fullName>
    </submittedName>
</protein>
<organism evidence="2 3">
    <name type="scientific">Polyplosphaeria fusca</name>
    <dbReference type="NCBI Taxonomy" id="682080"/>
    <lineage>
        <taxon>Eukaryota</taxon>
        <taxon>Fungi</taxon>
        <taxon>Dikarya</taxon>
        <taxon>Ascomycota</taxon>
        <taxon>Pezizomycotina</taxon>
        <taxon>Dothideomycetes</taxon>
        <taxon>Pleosporomycetidae</taxon>
        <taxon>Pleosporales</taxon>
        <taxon>Tetraplosphaeriaceae</taxon>
        <taxon>Polyplosphaeria</taxon>
    </lineage>
</organism>
<keyword evidence="3" id="KW-1185">Reference proteome</keyword>
<proteinExistence type="predicted"/>
<evidence type="ECO:0000256" key="1">
    <source>
        <dbReference type="SAM" id="MobiDB-lite"/>
    </source>
</evidence>
<comment type="caution">
    <text evidence="2">The sequence shown here is derived from an EMBL/GenBank/DDBJ whole genome shotgun (WGS) entry which is preliminary data.</text>
</comment>
<dbReference type="AlphaFoldDB" id="A0A9P4QHU9"/>